<proteinExistence type="predicted"/>
<dbReference type="KEGG" id="vg:77925867"/>
<accession>A0A7G3KDE0</accession>
<evidence type="ECO:0008006" key="3">
    <source>
        <dbReference type="Google" id="ProtNLM"/>
    </source>
</evidence>
<sequence length="121" mass="13224">MKRLTLSLIFALSACGAQPSFANSIAGAIGATNMMMAAQQQQKQEESKMESGYNSPDCIYSAEVDEPELRAFAKGIFRGKVDKNRAMTLESYSFKDILVATQMVVCEGKTPQEAVEFVDPD</sequence>
<protein>
    <recommendedName>
        <fullName evidence="3">Lipoprotein</fullName>
    </recommendedName>
</protein>
<dbReference type="PROSITE" id="PS51257">
    <property type="entry name" value="PROKAR_LIPOPROTEIN"/>
    <property type="match status" value="1"/>
</dbReference>
<dbReference type="RefSeq" id="YP_010650285.1">
    <property type="nucleotide sequence ID" value="NC_070777.1"/>
</dbReference>
<organism evidence="1 2">
    <name type="scientific">Enterobacter phage vB_EhoM-IME523</name>
    <dbReference type="NCBI Taxonomy" id="2596709"/>
    <lineage>
        <taxon>Viruses</taxon>
        <taxon>Duplodnaviria</taxon>
        <taxon>Heunggongvirae</taxon>
        <taxon>Uroviricota</taxon>
        <taxon>Caudoviricetes</taxon>
        <taxon>Pantevenvirales</taxon>
        <taxon>Straboviridae</taxon>
        <taxon>Tevenvirinae</taxon>
        <taxon>Kanagawavirus</taxon>
        <taxon>Kanagawavirus eclm</taxon>
    </lineage>
</organism>
<name>A0A7G3KDE0_9CAUD</name>
<keyword evidence="2" id="KW-1185">Reference proteome</keyword>
<evidence type="ECO:0000313" key="2">
    <source>
        <dbReference type="Proteomes" id="UP000516307"/>
    </source>
</evidence>
<dbReference type="EMBL" id="MN087708">
    <property type="protein sequence ID" value="QEA10513.1"/>
    <property type="molecule type" value="Genomic_DNA"/>
</dbReference>
<reference evidence="1 2" key="1">
    <citation type="submission" date="2019-06" db="EMBL/GenBank/DDBJ databases">
        <authorList>
            <person name="Lin W."/>
            <person name="Gao M."/>
            <person name="Li D."/>
        </authorList>
    </citation>
    <scope>NUCLEOTIDE SEQUENCE [LARGE SCALE GENOMIC DNA]</scope>
</reference>
<evidence type="ECO:0000313" key="1">
    <source>
        <dbReference type="EMBL" id="QEA10513.1"/>
    </source>
</evidence>
<dbReference type="GeneID" id="77925867"/>
<dbReference type="Proteomes" id="UP000516307">
    <property type="component" value="Segment"/>
</dbReference>